<dbReference type="AlphaFoldDB" id="A0A4Y4EZ27"/>
<dbReference type="PANTHER" id="PTHR47470:SF1">
    <property type="entry name" value="FAD-DEPENDENT OXIDOREDUCTASE 2 FAD BINDING DOMAIN-CONTAINING PROTEIN"/>
    <property type="match status" value="1"/>
</dbReference>
<evidence type="ECO:0000256" key="2">
    <source>
        <dbReference type="ARBA" id="ARBA00010790"/>
    </source>
</evidence>
<evidence type="ECO:0000256" key="1">
    <source>
        <dbReference type="ARBA" id="ARBA00001974"/>
    </source>
</evidence>
<keyword evidence="3" id="KW-0285">Flavoprotein</keyword>
<dbReference type="Proteomes" id="UP000319812">
    <property type="component" value="Unassembled WGS sequence"/>
</dbReference>
<evidence type="ECO:0000256" key="4">
    <source>
        <dbReference type="ARBA" id="ARBA00022827"/>
    </source>
</evidence>
<keyword evidence="4" id="KW-0274">FAD</keyword>
<evidence type="ECO:0000313" key="7">
    <source>
        <dbReference type="Proteomes" id="UP000319812"/>
    </source>
</evidence>
<gene>
    <name evidence="6" type="ORF">HHA01_13830</name>
</gene>
<proteinExistence type="inferred from homology"/>
<dbReference type="GO" id="GO:0016491">
    <property type="term" value="F:oxidoreductase activity"/>
    <property type="evidence" value="ECO:0007669"/>
    <property type="project" value="UniProtKB-KW"/>
</dbReference>
<evidence type="ECO:0000256" key="5">
    <source>
        <dbReference type="ARBA" id="ARBA00023002"/>
    </source>
</evidence>
<evidence type="ECO:0000313" key="6">
    <source>
        <dbReference type="EMBL" id="GED22406.1"/>
    </source>
</evidence>
<keyword evidence="5" id="KW-0560">Oxidoreductase</keyword>
<dbReference type="EMBL" id="BJOC01000018">
    <property type="protein sequence ID" value="GED22406.1"/>
    <property type="molecule type" value="Genomic_DNA"/>
</dbReference>
<sequence length="200" mass="21176">MTAGIIFEETMQGGFSLGEVEPSAGAEAGLKAGSRLAMHVEVLIDDLATFISDPAHPGRLSGSVDFAPLGMGVTASTGVFQLFSPARADGMGRRMVYELAFNVKGAAYYLAGEKRVFDDPGPDLWRDTTTLYTCLYRGDSTEGEIVGAGILELGVPQLTSLLRTLHTTGDGDLRTLATFGGFFFGELWELYAPLAGGGRP</sequence>
<evidence type="ECO:0000256" key="3">
    <source>
        <dbReference type="ARBA" id="ARBA00022630"/>
    </source>
</evidence>
<dbReference type="PANTHER" id="PTHR47470">
    <property type="entry name" value="CHOLESTEROL OXIDASE"/>
    <property type="match status" value="1"/>
</dbReference>
<reference evidence="6 7" key="1">
    <citation type="submission" date="2019-06" db="EMBL/GenBank/DDBJ databases">
        <title>Whole genome shotgun sequence of Halomonas halmophila NBRC 15537.</title>
        <authorList>
            <person name="Hosoyama A."/>
            <person name="Uohara A."/>
            <person name="Ohji S."/>
            <person name="Ichikawa N."/>
        </authorList>
    </citation>
    <scope>NUCLEOTIDE SEQUENCE [LARGE SCALE GENOMIC DNA]</scope>
    <source>
        <strain evidence="6 7">NBRC 15537</strain>
    </source>
</reference>
<comment type="similarity">
    <text evidence="2">Belongs to the GMC oxidoreductase family.</text>
</comment>
<comment type="caution">
    <text evidence="6">The sequence shown here is derived from an EMBL/GenBank/DDBJ whole genome shotgun (WGS) entry which is preliminary data.</text>
</comment>
<protein>
    <submittedName>
        <fullName evidence="6">Uncharacterized protein</fullName>
    </submittedName>
</protein>
<comment type="cofactor">
    <cofactor evidence="1">
        <name>FAD</name>
        <dbReference type="ChEBI" id="CHEBI:57692"/>
    </cofactor>
</comment>
<name>A0A4Y4EZ27_9GAMM</name>
<keyword evidence="7" id="KW-1185">Reference proteome</keyword>
<organism evidence="6 7">
    <name type="scientific">Halomonas halmophila</name>
    <dbReference type="NCBI Taxonomy" id="252"/>
    <lineage>
        <taxon>Bacteria</taxon>
        <taxon>Pseudomonadati</taxon>
        <taxon>Pseudomonadota</taxon>
        <taxon>Gammaproteobacteria</taxon>
        <taxon>Oceanospirillales</taxon>
        <taxon>Halomonadaceae</taxon>
        <taxon>Halomonas</taxon>
    </lineage>
</organism>
<dbReference type="RefSeq" id="WP_141319088.1">
    <property type="nucleotide sequence ID" value="NZ_BJOC01000018.1"/>
</dbReference>
<dbReference type="InterPro" id="IPR052542">
    <property type="entry name" value="Cholesterol_Oxidase"/>
</dbReference>
<accession>A0A4Y4EZ27</accession>
<dbReference type="OrthoDB" id="2339873at2"/>